<keyword evidence="1" id="KW-0472">Membrane</keyword>
<evidence type="ECO:0000256" key="1">
    <source>
        <dbReference type="SAM" id="Phobius"/>
    </source>
</evidence>
<feature type="transmembrane region" description="Helical" evidence="1">
    <location>
        <begin position="345"/>
        <end position="369"/>
    </location>
</feature>
<feature type="transmembrane region" description="Helical" evidence="1">
    <location>
        <begin position="12"/>
        <end position="33"/>
    </location>
</feature>
<dbReference type="OrthoDB" id="5294804at2"/>
<dbReference type="Pfam" id="PF03929">
    <property type="entry name" value="PepSY_TM"/>
    <property type="match status" value="1"/>
</dbReference>
<gene>
    <name evidence="2" type="ORF">FCL42_02885</name>
</gene>
<proteinExistence type="predicted"/>
<dbReference type="EMBL" id="SWCJ01000001">
    <property type="protein sequence ID" value="TKB58708.1"/>
    <property type="molecule type" value="Genomic_DNA"/>
</dbReference>
<organism evidence="2 3">
    <name type="scientific">Ferrimonas aestuarii</name>
    <dbReference type="NCBI Taxonomy" id="2569539"/>
    <lineage>
        <taxon>Bacteria</taxon>
        <taxon>Pseudomonadati</taxon>
        <taxon>Pseudomonadota</taxon>
        <taxon>Gammaproteobacteria</taxon>
        <taxon>Alteromonadales</taxon>
        <taxon>Ferrimonadaceae</taxon>
        <taxon>Ferrimonas</taxon>
    </lineage>
</organism>
<keyword evidence="1" id="KW-0812">Transmembrane</keyword>
<feature type="transmembrane region" description="Helical" evidence="1">
    <location>
        <begin position="136"/>
        <end position="159"/>
    </location>
</feature>
<dbReference type="RefSeq" id="WP_136861856.1">
    <property type="nucleotide sequence ID" value="NZ_SWCJ01000001.1"/>
</dbReference>
<dbReference type="InterPro" id="IPR005625">
    <property type="entry name" value="PepSY-ass_TM"/>
</dbReference>
<dbReference type="AlphaFoldDB" id="A0A4V5NYG6"/>
<keyword evidence="1" id="KW-1133">Transmembrane helix</keyword>
<name>A0A4V5NYG6_9GAMM</name>
<evidence type="ECO:0000313" key="2">
    <source>
        <dbReference type="EMBL" id="TKB58708.1"/>
    </source>
</evidence>
<feature type="transmembrane region" description="Helical" evidence="1">
    <location>
        <begin position="203"/>
        <end position="224"/>
    </location>
</feature>
<accession>A0A4V5NYG6</accession>
<dbReference type="Proteomes" id="UP000305675">
    <property type="component" value="Unassembled WGS sequence"/>
</dbReference>
<dbReference type="PANTHER" id="PTHR34219:SF8">
    <property type="entry name" value="PEPSY DOMAIN-CONTAINING PROTEIN"/>
    <property type="match status" value="1"/>
</dbReference>
<evidence type="ECO:0000313" key="3">
    <source>
        <dbReference type="Proteomes" id="UP000305675"/>
    </source>
</evidence>
<dbReference type="PANTHER" id="PTHR34219">
    <property type="entry name" value="IRON-REGULATED INNER MEMBRANE PROTEIN-RELATED"/>
    <property type="match status" value="1"/>
</dbReference>
<feature type="transmembrane region" description="Helical" evidence="1">
    <location>
        <begin position="396"/>
        <end position="415"/>
    </location>
</feature>
<reference evidence="2 3" key="1">
    <citation type="submission" date="2019-04" db="EMBL/GenBank/DDBJ databases">
        <authorList>
            <person name="Hwang J.C."/>
        </authorList>
    </citation>
    <scope>NUCLEOTIDE SEQUENCE [LARGE SCALE GENOMIC DNA]</scope>
    <source>
        <strain evidence="2 3">IMCC35002</strain>
    </source>
</reference>
<comment type="caution">
    <text evidence="2">The sequence shown here is derived from an EMBL/GenBank/DDBJ whole genome shotgun (WGS) entry which is preliminary data.</text>
</comment>
<protein>
    <submittedName>
        <fullName evidence="2">PepSY domain-containing protein</fullName>
    </submittedName>
</protein>
<keyword evidence="3" id="KW-1185">Reference proteome</keyword>
<sequence>MSRRLWTRVHTLSGMGACLLLSFVLITGTFATISNEIDWLANPAIRAQHSVTPNYLPWPEFAKQANQHYPESTLLQLLAPFDHQFNAQAVLRNPQGERFRVYLDPKSGQITGEGRWLNWQRFFRLTHRHLMMPTQYGVPIVSATAFLLLALLISGLVIYKGWYKGWLHWPTKAKTPLSELPKPKQAAQRVRRSYRYWGDWHRLLGLWSLPFVLLMVITGIWYFIESLGGRADYPQLPQLTEIEHTSAPVEAANLTTMLAQIAQRQPEFQVKRIVWPTSAERPLVIQGQAQTWLVRDRANHFAFDPTSGALLQRRQPQDLSLHARISEAADPLHFGWLKGSEGFSWARWLWCVFGIMLSTLSISGCHLFATKAFMREPQQLTAKSWFYTCFSQMGPLKWPCAALIPYLIVASVYLFL</sequence>